<name>A0A1Q2MCA2_9BACT</name>
<evidence type="ECO:0000259" key="8">
    <source>
        <dbReference type="Pfam" id="PF06808"/>
    </source>
</evidence>
<dbReference type="GO" id="GO:0005886">
    <property type="term" value="C:plasma membrane"/>
    <property type="evidence" value="ECO:0007669"/>
    <property type="project" value="UniProtKB-SubCell"/>
</dbReference>
<dbReference type="GO" id="GO:0022857">
    <property type="term" value="F:transmembrane transporter activity"/>
    <property type="evidence" value="ECO:0007669"/>
    <property type="project" value="TreeGrafter"/>
</dbReference>
<keyword evidence="5 7" id="KW-1133">Transmembrane helix</keyword>
<feature type="transmembrane region" description="Helical" evidence="7">
    <location>
        <begin position="245"/>
        <end position="263"/>
    </location>
</feature>
<feature type="transmembrane region" description="Helical" evidence="7">
    <location>
        <begin position="137"/>
        <end position="164"/>
    </location>
</feature>
<dbReference type="RefSeq" id="WP_146682565.1">
    <property type="nucleotide sequence ID" value="NZ_CP019646.1"/>
</dbReference>
<evidence type="ECO:0000256" key="6">
    <source>
        <dbReference type="ARBA" id="ARBA00023136"/>
    </source>
</evidence>
<organism evidence="9 10">
    <name type="scientific">Limihaloglobus sulfuriphilus</name>
    <dbReference type="NCBI Taxonomy" id="1851148"/>
    <lineage>
        <taxon>Bacteria</taxon>
        <taxon>Pseudomonadati</taxon>
        <taxon>Planctomycetota</taxon>
        <taxon>Phycisphaerae</taxon>
        <taxon>Sedimentisphaerales</taxon>
        <taxon>Sedimentisphaeraceae</taxon>
        <taxon>Limihaloglobus</taxon>
    </lineage>
</organism>
<feature type="transmembrane region" description="Helical" evidence="7">
    <location>
        <begin position="6"/>
        <end position="36"/>
    </location>
</feature>
<evidence type="ECO:0000256" key="3">
    <source>
        <dbReference type="ARBA" id="ARBA00022519"/>
    </source>
</evidence>
<dbReference type="OrthoDB" id="9772674at2"/>
<dbReference type="Proteomes" id="UP000188181">
    <property type="component" value="Chromosome"/>
</dbReference>
<protein>
    <submittedName>
        <fullName evidence="9">Neu5Ac permease</fullName>
    </submittedName>
</protein>
<evidence type="ECO:0000313" key="9">
    <source>
        <dbReference type="EMBL" id="AQQ70289.1"/>
    </source>
</evidence>
<keyword evidence="4 7" id="KW-0812">Transmembrane</keyword>
<dbReference type="EMBL" id="CP019646">
    <property type="protein sequence ID" value="AQQ70289.1"/>
    <property type="molecule type" value="Genomic_DNA"/>
</dbReference>
<dbReference type="PANTHER" id="PTHR33362:SF2">
    <property type="entry name" value="TRAP TRANSPORTER LARGE PERMEASE PROTEIN"/>
    <property type="match status" value="1"/>
</dbReference>
<accession>A0A1Q2MCA2</accession>
<dbReference type="AlphaFoldDB" id="A0A1Q2MCA2"/>
<feature type="transmembrane region" description="Helical" evidence="7">
    <location>
        <begin position="359"/>
        <end position="385"/>
    </location>
</feature>
<feature type="transmembrane region" description="Helical" evidence="7">
    <location>
        <begin position="275"/>
        <end position="297"/>
    </location>
</feature>
<keyword evidence="10" id="KW-1185">Reference proteome</keyword>
<dbReference type="PIRSF" id="PIRSF006066">
    <property type="entry name" value="HI0050"/>
    <property type="match status" value="1"/>
</dbReference>
<dbReference type="PANTHER" id="PTHR33362">
    <property type="entry name" value="SIALIC ACID TRAP TRANSPORTER PERMEASE PROTEIN SIAT-RELATED"/>
    <property type="match status" value="1"/>
</dbReference>
<reference evidence="10" key="1">
    <citation type="submission" date="2017-02" db="EMBL/GenBank/DDBJ databases">
        <title>Comparative genomics and description of representatives of a novel lineage of planctomycetes thriving in anoxic sediments.</title>
        <authorList>
            <person name="Spring S."/>
            <person name="Bunk B."/>
            <person name="Sproer C."/>
        </authorList>
    </citation>
    <scope>NUCLEOTIDE SEQUENCE [LARGE SCALE GENOMIC DNA]</scope>
    <source>
        <strain evidence="10">SM-Chi-D1</strain>
    </source>
</reference>
<gene>
    <name evidence="9" type="primary">siaT_2</name>
    <name evidence="9" type="ORF">SMSP2_00633</name>
</gene>
<evidence type="ECO:0000313" key="10">
    <source>
        <dbReference type="Proteomes" id="UP000188181"/>
    </source>
</evidence>
<evidence type="ECO:0000256" key="5">
    <source>
        <dbReference type="ARBA" id="ARBA00022989"/>
    </source>
</evidence>
<comment type="subcellular location">
    <subcellularLocation>
        <location evidence="1">Cell inner membrane</location>
        <topology evidence="1">Multi-pass membrane protein</topology>
    </subcellularLocation>
</comment>
<proteinExistence type="predicted"/>
<feature type="transmembrane region" description="Helical" evidence="7">
    <location>
        <begin position="96"/>
        <end position="125"/>
    </location>
</feature>
<feature type="transmembrane region" description="Helical" evidence="7">
    <location>
        <begin position="217"/>
        <end position="239"/>
    </location>
</feature>
<dbReference type="Pfam" id="PF06808">
    <property type="entry name" value="DctM"/>
    <property type="match status" value="1"/>
</dbReference>
<dbReference type="NCBIfam" id="TIGR00786">
    <property type="entry name" value="dctM"/>
    <property type="match status" value="1"/>
</dbReference>
<evidence type="ECO:0000256" key="2">
    <source>
        <dbReference type="ARBA" id="ARBA00022475"/>
    </source>
</evidence>
<feature type="domain" description="TRAP C4-dicarboxylate transport system permease DctM subunit" evidence="8">
    <location>
        <begin position="10"/>
        <end position="420"/>
    </location>
</feature>
<sequence length="431" mass="45515">MSLAVVVLVLAFVTLLIMNVPVAFCMGIATVLAFLFMQAPAAVATAHNIASGIDSFTLLAIPFFILSGLLMGHGGIARRLIDFANVLVGRFKGGLAMVNILTCMFFGAISGSAAAAVSSVGGFMIPMMNKHGYDRDFNTSVTVTAATTGLLIPPSNVMIVYSLATGGAVSIAGMFIAGILPGVLVGIGLMVVSLYFSIKNNYGEGERASAGEAVMKFFQAIPALLLIIIVMGGILAGWFTATEASAVAVAWSFLLAVVFYREVKITELPSLMLKCGVMTSVVFLLIGTSMAMSWVLAAENVPQNISAALVSLTDNKYILLLLINMILLAVGTFMDMTPAVLIFTPIFLPIVRNLGIHPLHFGIILIMNLCIGLCTPPVGTCLFLGCGIGETTVANVMRKIIPFFIAMVITLLLCTYISWITLFLPGISGFI</sequence>
<feature type="transmembrane region" description="Helical" evidence="7">
    <location>
        <begin position="56"/>
        <end position="76"/>
    </location>
</feature>
<dbReference type="STRING" id="1851148.SMSP2_00633"/>
<keyword evidence="3" id="KW-0997">Cell inner membrane</keyword>
<dbReference type="InterPro" id="IPR004681">
    <property type="entry name" value="TRAP_DctM"/>
</dbReference>
<feature type="transmembrane region" description="Helical" evidence="7">
    <location>
        <begin position="317"/>
        <end position="347"/>
    </location>
</feature>
<evidence type="ECO:0000256" key="1">
    <source>
        <dbReference type="ARBA" id="ARBA00004429"/>
    </source>
</evidence>
<evidence type="ECO:0000256" key="4">
    <source>
        <dbReference type="ARBA" id="ARBA00022692"/>
    </source>
</evidence>
<feature type="transmembrane region" description="Helical" evidence="7">
    <location>
        <begin position="400"/>
        <end position="424"/>
    </location>
</feature>
<feature type="transmembrane region" description="Helical" evidence="7">
    <location>
        <begin position="170"/>
        <end position="196"/>
    </location>
</feature>
<keyword evidence="2" id="KW-1003">Cell membrane</keyword>
<dbReference type="KEGG" id="pbas:SMSP2_00633"/>
<keyword evidence="6 7" id="KW-0472">Membrane</keyword>
<dbReference type="InterPro" id="IPR010656">
    <property type="entry name" value="DctM"/>
</dbReference>
<evidence type="ECO:0000256" key="7">
    <source>
        <dbReference type="SAM" id="Phobius"/>
    </source>
</evidence>